<evidence type="ECO:0000313" key="1">
    <source>
        <dbReference type="EMBL" id="OAD06531.1"/>
    </source>
</evidence>
<comment type="caution">
    <text evidence="1">The sequence shown here is derived from an EMBL/GenBank/DDBJ whole genome shotgun (WGS) entry which is preliminary data.</text>
</comment>
<dbReference type="VEuPathDB" id="FungiDB:MUCCIDRAFT_107105"/>
<dbReference type="EMBL" id="AMYB01000002">
    <property type="protein sequence ID" value="OAD06531.1"/>
    <property type="molecule type" value="Genomic_DNA"/>
</dbReference>
<sequence length="90" mass="10097">MPSSSVKNSKVIAHKLQDLIDENGGHLHNLALDYVCDAESDALPRLFNCLLYDQSAIATDKGKTRAYNAEDIVKEFNMRFVAKPSIYDHD</sequence>
<proteinExistence type="predicted"/>
<evidence type="ECO:0000313" key="2">
    <source>
        <dbReference type="Proteomes" id="UP000077051"/>
    </source>
</evidence>
<accession>A0A168NNN5</accession>
<name>A0A168NNN5_MUCCL</name>
<organism evidence="1 2">
    <name type="scientific">Mucor lusitanicus CBS 277.49</name>
    <dbReference type="NCBI Taxonomy" id="747725"/>
    <lineage>
        <taxon>Eukaryota</taxon>
        <taxon>Fungi</taxon>
        <taxon>Fungi incertae sedis</taxon>
        <taxon>Mucoromycota</taxon>
        <taxon>Mucoromycotina</taxon>
        <taxon>Mucoromycetes</taxon>
        <taxon>Mucorales</taxon>
        <taxon>Mucorineae</taxon>
        <taxon>Mucoraceae</taxon>
        <taxon>Mucor</taxon>
    </lineage>
</organism>
<reference evidence="1 2" key="1">
    <citation type="submission" date="2015-06" db="EMBL/GenBank/DDBJ databases">
        <title>Expansion of signal transduction pathways in fungi by whole-genome duplication.</title>
        <authorList>
            <consortium name="DOE Joint Genome Institute"/>
            <person name="Corrochano L.M."/>
            <person name="Kuo A."/>
            <person name="Marcet-Houben M."/>
            <person name="Polaino S."/>
            <person name="Salamov A."/>
            <person name="Villalobos J.M."/>
            <person name="Alvarez M.I."/>
            <person name="Avalos J."/>
            <person name="Benito E.P."/>
            <person name="Benoit I."/>
            <person name="Burger G."/>
            <person name="Camino L.P."/>
            <person name="Canovas D."/>
            <person name="Cerda-Olmedo E."/>
            <person name="Cheng J.-F."/>
            <person name="Dominguez A."/>
            <person name="Elias M."/>
            <person name="Eslava A.P."/>
            <person name="Glaser F."/>
            <person name="Grimwood J."/>
            <person name="Gutierrez G."/>
            <person name="Heitman J."/>
            <person name="Henrissat B."/>
            <person name="Iturriaga E.A."/>
            <person name="Lang B.F."/>
            <person name="Lavin J.L."/>
            <person name="Lee S."/>
            <person name="Li W."/>
            <person name="Lindquist E."/>
            <person name="Lopez-Garcia S."/>
            <person name="Luque E.M."/>
            <person name="Marcos A.T."/>
            <person name="Martin J."/>
            <person name="Mccluskey K."/>
            <person name="Medina H.R."/>
            <person name="Miralles-Duran A."/>
            <person name="Miyazaki A."/>
            <person name="Munoz-Torres E."/>
            <person name="Oguiza J.A."/>
            <person name="Ohm R."/>
            <person name="Olmedo M."/>
            <person name="Orejas M."/>
            <person name="Ortiz-Castellanos L."/>
            <person name="Pisabarro A.G."/>
            <person name="Rodriguez-Romero J."/>
            <person name="Ruiz-Herrera J."/>
            <person name="Ruiz-Vazquez R."/>
            <person name="Sanz C."/>
            <person name="Schackwitz W."/>
            <person name="Schmutz J."/>
            <person name="Shahriari M."/>
            <person name="Shelest E."/>
            <person name="Silva-Franco F."/>
            <person name="Soanes D."/>
            <person name="Syed K."/>
            <person name="Tagua V.G."/>
            <person name="Talbot N.J."/>
            <person name="Thon M."/>
            <person name="De Vries R.P."/>
            <person name="Wiebenga A."/>
            <person name="Yadav J.S."/>
            <person name="Braun E.L."/>
            <person name="Baker S."/>
            <person name="Garre V."/>
            <person name="Horwitz B."/>
            <person name="Torres-Martinez S."/>
            <person name="Idnurm A."/>
            <person name="Herrera-Estrella A."/>
            <person name="Gabaldon T."/>
            <person name="Grigoriev I.V."/>
        </authorList>
    </citation>
    <scope>NUCLEOTIDE SEQUENCE [LARGE SCALE GENOMIC DNA]</scope>
    <source>
        <strain evidence="1 2">CBS 277.49</strain>
    </source>
</reference>
<keyword evidence="2" id="KW-1185">Reference proteome</keyword>
<dbReference type="AlphaFoldDB" id="A0A168NNN5"/>
<protein>
    <submittedName>
        <fullName evidence="1">Uncharacterized protein</fullName>
    </submittedName>
</protein>
<dbReference type="Proteomes" id="UP000077051">
    <property type="component" value="Unassembled WGS sequence"/>
</dbReference>
<gene>
    <name evidence="1" type="ORF">MUCCIDRAFT_107105</name>
</gene>